<dbReference type="AlphaFoldDB" id="A0A9P5NK18"/>
<name>A0A9P5NK18_GYMJU</name>
<feature type="region of interest" description="Disordered" evidence="1">
    <location>
        <begin position="388"/>
        <end position="431"/>
    </location>
</feature>
<gene>
    <name evidence="3" type="ORF">CPB84DRAFT_1786350</name>
</gene>
<comment type="caution">
    <text evidence="3">The sequence shown here is derived from an EMBL/GenBank/DDBJ whole genome shotgun (WGS) entry which is preliminary data.</text>
</comment>
<protein>
    <submittedName>
        <fullName evidence="3">Uncharacterized protein</fullName>
    </submittedName>
</protein>
<feature type="region of interest" description="Disordered" evidence="1">
    <location>
        <begin position="1"/>
        <end position="23"/>
    </location>
</feature>
<dbReference type="OrthoDB" id="10651456at2759"/>
<feature type="compositionally biased region" description="Low complexity" evidence="1">
    <location>
        <begin position="388"/>
        <end position="419"/>
    </location>
</feature>
<keyword evidence="2" id="KW-1133">Transmembrane helix</keyword>
<dbReference type="EMBL" id="JADNYJ010000086">
    <property type="protein sequence ID" value="KAF8888153.1"/>
    <property type="molecule type" value="Genomic_DNA"/>
</dbReference>
<feature type="transmembrane region" description="Helical" evidence="2">
    <location>
        <begin position="92"/>
        <end position="113"/>
    </location>
</feature>
<evidence type="ECO:0000256" key="1">
    <source>
        <dbReference type="SAM" id="MobiDB-lite"/>
    </source>
</evidence>
<sequence length="454" mass="50349">MEHDVEDASYHSTPHPAAQHHRHRQHQTVLLRFFAILILTDYRSLDGFSRAYASRWSETTFHPLLQSRHPQLSLSIYQGELQIPISFMTNTLYLALAASGGMLLVALLCCFMLSRKEERRVMPPGPRPLSYSTRYRAPTRQPERSEPPPPSEAGSVNTGRFSGRSKIQRKSTIQPQPLFGIDPFPQPTPSEGNSYIQHKQPVPGVPQHPGLAMYSPEPLPYANSATQMRNVAPSAGANSQRSRRQQAPIPIPPPGPAKPPFHRLVVGSHCSLMDSLPQSRCPSSCTTAARCFTVRSSSAQSAFPPAQLPPAYYQQNQNQNSNQQQQVSALSYLSSEAANRPYAQSQSQSPAPFHLPPPEGASSFAVPLQTPFASCPTPTCNPQYQYQYQDQRQQQPADDAYSYRQEQGGPQQGAYQYAATKSSGRREQRGSSRSFDVLCMISFTSDAMYNMAPT</sequence>
<keyword evidence="2" id="KW-0472">Membrane</keyword>
<proteinExistence type="predicted"/>
<feature type="region of interest" description="Disordered" evidence="1">
    <location>
        <begin position="302"/>
        <end position="362"/>
    </location>
</feature>
<feature type="region of interest" description="Disordered" evidence="1">
    <location>
        <begin position="231"/>
        <end position="257"/>
    </location>
</feature>
<keyword evidence="4" id="KW-1185">Reference proteome</keyword>
<feature type="compositionally biased region" description="Polar residues" evidence="1">
    <location>
        <begin position="327"/>
        <end position="350"/>
    </location>
</feature>
<reference evidence="3" key="1">
    <citation type="submission" date="2020-11" db="EMBL/GenBank/DDBJ databases">
        <authorList>
            <consortium name="DOE Joint Genome Institute"/>
            <person name="Ahrendt S."/>
            <person name="Riley R."/>
            <person name="Andreopoulos W."/>
            <person name="LaButti K."/>
            <person name="Pangilinan J."/>
            <person name="Ruiz-duenas F.J."/>
            <person name="Barrasa J.M."/>
            <person name="Sanchez-Garcia M."/>
            <person name="Camarero S."/>
            <person name="Miyauchi S."/>
            <person name="Serrano A."/>
            <person name="Linde D."/>
            <person name="Babiker R."/>
            <person name="Drula E."/>
            <person name="Ayuso-Fernandez I."/>
            <person name="Pacheco R."/>
            <person name="Padilla G."/>
            <person name="Ferreira P."/>
            <person name="Barriuso J."/>
            <person name="Kellner H."/>
            <person name="Castanera R."/>
            <person name="Alfaro M."/>
            <person name="Ramirez L."/>
            <person name="Pisabarro A.G."/>
            <person name="Kuo A."/>
            <person name="Tritt A."/>
            <person name="Lipzen A."/>
            <person name="He G."/>
            <person name="Yan M."/>
            <person name="Ng V."/>
            <person name="Cullen D."/>
            <person name="Martin F."/>
            <person name="Rosso M.-N."/>
            <person name="Henrissat B."/>
            <person name="Hibbett D."/>
            <person name="Martinez A.T."/>
            <person name="Grigoriev I.V."/>
        </authorList>
    </citation>
    <scope>NUCLEOTIDE SEQUENCE</scope>
    <source>
        <strain evidence="3">AH 44721</strain>
    </source>
</reference>
<evidence type="ECO:0000313" key="3">
    <source>
        <dbReference type="EMBL" id="KAF8888153.1"/>
    </source>
</evidence>
<dbReference type="Proteomes" id="UP000724874">
    <property type="component" value="Unassembled WGS sequence"/>
</dbReference>
<feature type="region of interest" description="Disordered" evidence="1">
    <location>
        <begin position="120"/>
        <end position="212"/>
    </location>
</feature>
<organism evidence="3 4">
    <name type="scientific">Gymnopilus junonius</name>
    <name type="common">Spectacular rustgill mushroom</name>
    <name type="synonym">Gymnopilus spectabilis subsp. junonius</name>
    <dbReference type="NCBI Taxonomy" id="109634"/>
    <lineage>
        <taxon>Eukaryota</taxon>
        <taxon>Fungi</taxon>
        <taxon>Dikarya</taxon>
        <taxon>Basidiomycota</taxon>
        <taxon>Agaricomycotina</taxon>
        <taxon>Agaricomycetes</taxon>
        <taxon>Agaricomycetidae</taxon>
        <taxon>Agaricales</taxon>
        <taxon>Agaricineae</taxon>
        <taxon>Hymenogastraceae</taxon>
        <taxon>Gymnopilus</taxon>
    </lineage>
</organism>
<evidence type="ECO:0000313" key="4">
    <source>
        <dbReference type="Proteomes" id="UP000724874"/>
    </source>
</evidence>
<feature type="compositionally biased region" description="Low complexity" evidence="1">
    <location>
        <begin position="302"/>
        <end position="326"/>
    </location>
</feature>
<keyword evidence="2" id="KW-0812">Transmembrane</keyword>
<evidence type="ECO:0000256" key="2">
    <source>
        <dbReference type="SAM" id="Phobius"/>
    </source>
</evidence>
<accession>A0A9P5NK18</accession>